<name>A0ACC2NL23_9HYME</name>
<evidence type="ECO:0000313" key="1">
    <source>
        <dbReference type="EMBL" id="KAJ8671903.1"/>
    </source>
</evidence>
<dbReference type="EMBL" id="CM056743">
    <property type="protein sequence ID" value="KAJ8671903.1"/>
    <property type="molecule type" value="Genomic_DNA"/>
</dbReference>
<protein>
    <submittedName>
        <fullName evidence="1">Uncharacterized protein</fullName>
    </submittedName>
</protein>
<accession>A0ACC2NL23</accession>
<organism evidence="1 2">
    <name type="scientific">Eretmocerus hayati</name>
    <dbReference type="NCBI Taxonomy" id="131215"/>
    <lineage>
        <taxon>Eukaryota</taxon>
        <taxon>Metazoa</taxon>
        <taxon>Ecdysozoa</taxon>
        <taxon>Arthropoda</taxon>
        <taxon>Hexapoda</taxon>
        <taxon>Insecta</taxon>
        <taxon>Pterygota</taxon>
        <taxon>Neoptera</taxon>
        <taxon>Endopterygota</taxon>
        <taxon>Hymenoptera</taxon>
        <taxon>Apocrita</taxon>
        <taxon>Proctotrupomorpha</taxon>
        <taxon>Chalcidoidea</taxon>
        <taxon>Aphelinidae</taxon>
        <taxon>Aphelininae</taxon>
        <taxon>Eretmocerus</taxon>
    </lineage>
</organism>
<gene>
    <name evidence="1" type="ORF">QAD02_003162</name>
</gene>
<comment type="caution">
    <text evidence="1">The sequence shown here is derived from an EMBL/GenBank/DDBJ whole genome shotgun (WGS) entry which is preliminary data.</text>
</comment>
<dbReference type="Proteomes" id="UP001239111">
    <property type="component" value="Chromosome 3"/>
</dbReference>
<keyword evidence="2" id="KW-1185">Reference proteome</keyword>
<reference evidence="1" key="1">
    <citation type="submission" date="2023-04" db="EMBL/GenBank/DDBJ databases">
        <title>A chromosome-level genome assembly of the parasitoid wasp Eretmocerus hayati.</title>
        <authorList>
            <person name="Zhong Y."/>
            <person name="Liu S."/>
            <person name="Liu Y."/>
        </authorList>
    </citation>
    <scope>NUCLEOTIDE SEQUENCE</scope>
    <source>
        <strain evidence="1">ZJU_SS_LIU_2023</strain>
    </source>
</reference>
<proteinExistence type="predicted"/>
<evidence type="ECO:0000313" key="2">
    <source>
        <dbReference type="Proteomes" id="UP001239111"/>
    </source>
</evidence>
<sequence>MRIWKLEKALRDKVFDSIELLCIVHSVILSCGMKNSLIADKITAPIRQMGNDREDESMLIEACAMAGKNANATMLDDLNTAVNNQGTSAGNAQMLERREDIILPDSINTSSIGDMNPVNDYEENSNSDSVQSVAPSEYMGCSDNAQLLSQSDTEVLPLGVTSSVNEDIVSDDTKDDGVHEATRDNAQLLEKCYDMDPLARPKTSSEIEIEAVNDTKMSAIYESTENDRLVDSKMNAANDTEMSAIHCEYCVDIDIIDTRKKSGSVSITMVSIFQIQQKTDVMAPSTSSPFGAKYGSIVRALCLLSKDQRIDILQKSASGLIKCICKCALNISDGNIPLNDYEKKELRKYAGILRKLIILRGTWNNKRVVIIRRIAESFPTLLLPVFKYFSERECIFSIVEHARKMVLVPEAMVKNIQPTKNSQIQQESASRRLGMCHPAVGKQEFANFLQKSTIPREFIGNTSLLNDGSDAPLMNLKRNYGRISRHLSDSAVTPGNLADPTQGGDEEESDDVEGCREVCNETADSKLRYSTPGTEEEKSS</sequence>